<evidence type="ECO:0000313" key="3">
    <source>
        <dbReference type="Proteomes" id="UP000291124"/>
    </source>
</evidence>
<keyword evidence="1" id="KW-1133">Transmembrane helix</keyword>
<reference evidence="3" key="1">
    <citation type="submission" date="2019-03" db="EMBL/GenBank/DDBJ databases">
        <title>Flavobacterium sp.</title>
        <authorList>
            <person name="Kim H."/>
        </authorList>
    </citation>
    <scope>NUCLEOTIDE SEQUENCE [LARGE SCALE GENOMIC DNA]</scope>
    <source>
        <strain evidence="3">GS13</strain>
    </source>
</reference>
<evidence type="ECO:0000256" key="1">
    <source>
        <dbReference type="SAM" id="Phobius"/>
    </source>
</evidence>
<dbReference type="EMBL" id="CP037933">
    <property type="protein sequence ID" value="QBN19069.1"/>
    <property type="molecule type" value="Genomic_DNA"/>
</dbReference>
<dbReference type="RefSeq" id="WP_133276590.1">
    <property type="nucleotide sequence ID" value="NZ_CP037933.1"/>
</dbReference>
<dbReference type="AlphaFoldDB" id="A0A4P6Y8C5"/>
<proteinExistence type="predicted"/>
<accession>A0A4P6Y8C5</accession>
<feature type="transmembrane region" description="Helical" evidence="1">
    <location>
        <begin position="7"/>
        <end position="25"/>
    </location>
</feature>
<protein>
    <submittedName>
        <fullName evidence="2">DUF4345 domain-containing protein</fullName>
    </submittedName>
</protein>
<sequence length="125" mass="13891">MIFIQLHLIISALIVFAIAMVYGFHPSLLFDVEISSFDEHSIFKAIMGLYFAFATLWTIGILKSAFWKIATISNMIFMLGLAFGRIIAMIIDGLPTPIFIVGTAGELILGGYALFQYKRCSDSVE</sequence>
<name>A0A4P6Y8C5_9FLAO</name>
<dbReference type="InterPro" id="IPR025597">
    <property type="entry name" value="DUF4345"/>
</dbReference>
<feature type="transmembrane region" description="Helical" evidence="1">
    <location>
        <begin position="97"/>
        <end position="115"/>
    </location>
</feature>
<dbReference type="Pfam" id="PF14248">
    <property type="entry name" value="DUF4345"/>
    <property type="match status" value="1"/>
</dbReference>
<keyword evidence="3" id="KW-1185">Reference proteome</keyword>
<keyword evidence="1" id="KW-0812">Transmembrane</keyword>
<dbReference type="KEGG" id="fnk:E1750_09740"/>
<keyword evidence="1" id="KW-0472">Membrane</keyword>
<organism evidence="2 3">
    <name type="scientific">Flavobacterium nackdongense</name>
    <dbReference type="NCBI Taxonomy" id="2547394"/>
    <lineage>
        <taxon>Bacteria</taxon>
        <taxon>Pseudomonadati</taxon>
        <taxon>Bacteroidota</taxon>
        <taxon>Flavobacteriia</taxon>
        <taxon>Flavobacteriales</taxon>
        <taxon>Flavobacteriaceae</taxon>
        <taxon>Flavobacterium</taxon>
    </lineage>
</organism>
<evidence type="ECO:0000313" key="2">
    <source>
        <dbReference type="EMBL" id="QBN19069.1"/>
    </source>
</evidence>
<feature type="transmembrane region" description="Helical" evidence="1">
    <location>
        <begin position="69"/>
        <end position="91"/>
    </location>
</feature>
<feature type="transmembrane region" description="Helical" evidence="1">
    <location>
        <begin position="45"/>
        <end position="62"/>
    </location>
</feature>
<dbReference type="Proteomes" id="UP000291124">
    <property type="component" value="Chromosome"/>
</dbReference>
<dbReference type="OrthoDB" id="1188911at2"/>
<gene>
    <name evidence="2" type="ORF">E1750_09740</name>
</gene>